<dbReference type="OrthoDB" id="407617at2759"/>
<accession>A0A9P6W4E9</accession>
<evidence type="ECO:0000256" key="6">
    <source>
        <dbReference type="SAM" id="Phobius"/>
    </source>
</evidence>
<dbReference type="InterPro" id="IPR006603">
    <property type="entry name" value="PQ-loop_rpt"/>
</dbReference>
<evidence type="ECO:0000313" key="7">
    <source>
        <dbReference type="EMBL" id="KAG0662240.1"/>
    </source>
</evidence>
<dbReference type="Pfam" id="PF04193">
    <property type="entry name" value="PQ-loop"/>
    <property type="match status" value="2"/>
</dbReference>
<protein>
    <submittedName>
        <fullName evidence="7">Uncharacterized protein</fullName>
    </submittedName>
</protein>
<feature type="transmembrane region" description="Helical" evidence="6">
    <location>
        <begin position="190"/>
        <end position="210"/>
    </location>
</feature>
<name>A0A9P6W4E9_RHOMI</name>
<dbReference type="AlphaFoldDB" id="A0A9P6W4E9"/>
<dbReference type="Proteomes" id="UP000777482">
    <property type="component" value="Unassembled WGS sequence"/>
</dbReference>
<comment type="caution">
    <text evidence="7">The sequence shown here is derived from an EMBL/GenBank/DDBJ whole genome shotgun (WGS) entry which is preliminary data.</text>
</comment>
<feature type="region of interest" description="Disordered" evidence="5">
    <location>
        <begin position="292"/>
        <end position="311"/>
    </location>
</feature>
<sequence>MSLYVAEQVTGWFGTVLWCIQLVPQVWMNYRRKTTAGLSGALCVCWALSGICLGIYAIIENISIPIIVQPHCYGSLCALMLCQKMYYDKGWSWKAAVAGFAAYAVGAAGFEIAMVFASRVRPLFRRESRQQHRCSEADLSLTPPTSQRVEHVGSDGLTMTWGILSDIFLAIGFAPQFYEIYQAQEVIGLSYLFLFMDSLGAVFSLISLACKDVLDIIALVGYVAVLGLEIVIVLLALVLNPRARRARMRNGVDEGEGEGQGEKGFPSAQTTLACEEAPTLKCGNLEAAPPAAAANDDSIVEERPKLPVVPV</sequence>
<feature type="transmembrane region" description="Helical" evidence="6">
    <location>
        <begin position="37"/>
        <end position="58"/>
    </location>
</feature>
<evidence type="ECO:0000256" key="3">
    <source>
        <dbReference type="ARBA" id="ARBA00022989"/>
    </source>
</evidence>
<dbReference type="PANTHER" id="PTHR16201:SF37">
    <property type="entry name" value="PQ-LOOP REPEAT-CONTAINING PROTEIN"/>
    <property type="match status" value="1"/>
</dbReference>
<dbReference type="Gene3D" id="1.20.1280.290">
    <property type="match status" value="2"/>
</dbReference>
<dbReference type="SMART" id="SM00679">
    <property type="entry name" value="CTNS"/>
    <property type="match status" value="2"/>
</dbReference>
<gene>
    <name evidence="7" type="ORF">C6P46_003426</name>
</gene>
<feature type="transmembrane region" description="Helical" evidence="6">
    <location>
        <begin position="95"/>
        <end position="117"/>
    </location>
</feature>
<feature type="transmembrane region" description="Helical" evidence="6">
    <location>
        <begin position="216"/>
        <end position="239"/>
    </location>
</feature>
<dbReference type="PANTHER" id="PTHR16201">
    <property type="entry name" value="SEVEN TRANSMEMBRANE PROTEIN 1-RELATED"/>
    <property type="match status" value="1"/>
</dbReference>
<reference evidence="7 8" key="1">
    <citation type="submission" date="2020-11" db="EMBL/GenBank/DDBJ databases">
        <title>Kefir isolates.</title>
        <authorList>
            <person name="Marcisauskas S."/>
            <person name="Kim Y."/>
            <person name="Blasche S."/>
        </authorList>
    </citation>
    <scope>NUCLEOTIDE SEQUENCE [LARGE SCALE GENOMIC DNA]</scope>
    <source>
        <strain evidence="7 8">KR</strain>
    </source>
</reference>
<proteinExistence type="predicted"/>
<comment type="subcellular location">
    <subcellularLocation>
        <location evidence="1">Membrane</location>
        <topology evidence="1">Multi-pass membrane protein</topology>
    </subcellularLocation>
</comment>
<dbReference type="GO" id="GO:0016020">
    <property type="term" value="C:membrane"/>
    <property type="evidence" value="ECO:0007669"/>
    <property type="project" value="UniProtKB-SubCell"/>
</dbReference>
<evidence type="ECO:0000256" key="2">
    <source>
        <dbReference type="ARBA" id="ARBA00022692"/>
    </source>
</evidence>
<evidence type="ECO:0000256" key="5">
    <source>
        <dbReference type="SAM" id="MobiDB-lite"/>
    </source>
</evidence>
<keyword evidence="3 6" id="KW-1133">Transmembrane helix</keyword>
<keyword evidence="4 6" id="KW-0472">Membrane</keyword>
<evidence type="ECO:0000256" key="4">
    <source>
        <dbReference type="ARBA" id="ARBA00023136"/>
    </source>
</evidence>
<dbReference type="EMBL" id="PUHQ01000028">
    <property type="protein sequence ID" value="KAG0662240.1"/>
    <property type="molecule type" value="Genomic_DNA"/>
</dbReference>
<keyword evidence="2 6" id="KW-0812">Transmembrane</keyword>
<evidence type="ECO:0000256" key="1">
    <source>
        <dbReference type="ARBA" id="ARBA00004141"/>
    </source>
</evidence>
<organism evidence="7 8">
    <name type="scientific">Rhodotorula mucilaginosa</name>
    <name type="common">Yeast</name>
    <name type="synonym">Rhodotorula rubra</name>
    <dbReference type="NCBI Taxonomy" id="5537"/>
    <lineage>
        <taxon>Eukaryota</taxon>
        <taxon>Fungi</taxon>
        <taxon>Dikarya</taxon>
        <taxon>Basidiomycota</taxon>
        <taxon>Pucciniomycotina</taxon>
        <taxon>Microbotryomycetes</taxon>
        <taxon>Sporidiobolales</taxon>
        <taxon>Sporidiobolaceae</taxon>
        <taxon>Rhodotorula</taxon>
    </lineage>
</organism>
<evidence type="ECO:0000313" key="8">
    <source>
        <dbReference type="Proteomes" id="UP000777482"/>
    </source>
</evidence>
<keyword evidence="8" id="KW-1185">Reference proteome</keyword>
<dbReference type="InterPro" id="IPR051415">
    <property type="entry name" value="LAAT-1"/>
</dbReference>